<comment type="caution">
    <text evidence="1">The sequence shown here is derived from an EMBL/GenBank/DDBJ whole genome shotgun (WGS) entry which is preliminary data.</text>
</comment>
<accession>A0ABV9MFB0</accession>
<protein>
    <submittedName>
        <fullName evidence="1">Uncharacterized protein</fullName>
    </submittedName>
</protein>
<proteinExistence type="predicted"/>
<organism evidence="1 2">
    <name type="scientific">Planococcus dechangensis</name>
    <dbReference type="NCBI Taxonomy" id="1176255"/>
    <lineage>
        <taxon>Bacteria</taxon>
        <taxon>Bacillati</taxon>
        <taxon>Bacillota</taxon>
        <taxon>Bacilli</taxon>
        <taxon>Bacillales</taxon>
        <taxon>Caryophanaceae</taxon>
        <taxon>Planococcus</taxon>
    </lineage>
</organism>
<reference evidence="2" key="1">
    <citation type="journal article" date="2019" name="Int. J. Syst. Evol. Microbiol.">
        <title>The Global Catalogue of Microorganisms (GCM) 10K type strain sequencing project: providing services to taxonomists for standard genome sequencing and annotation.</title>
        <authorList>
            <consortium name="The Broad Institute Genomics Platform"/>
            <consortium name="The Broad Institute Genome Sequencing Center for Infectious Disease"/>
            <person name="Wu L."/>
            <person name="Ma J."/>
        </authorList>
    </citation>
    <scope>NUCLEOTIDE SEQUENCE [LARGE SCALE GENOMIC DNA]</scope>
    <source>
        <strain evidence="2">CGMCC 1.12151</strain>
    </source>
</reference>
<dbReference type="RefSeq" id="WP_377279040.1">
    <property type="nucleotide sequence ID" value="NZ_JBHSGL010000005.1"/>
</dbReference>
<dbReference type="EMBL" id="JBHSGL010000005">
    <property type="protein sequence ID" value="MFC4713323.1"/>
    <property type="molecule type" value="Genomic_DNA"/>
</dbReference>
<sequence length="70" mass="7689">MKPKWSISAVQLTVLLGLAAVFAVALVFAAQSYFSYVEVTEAADRCYDSGGLPVIEKSGWQMTHFECKID</sequence>
<keyword evidence="2" id="KW-1185">Reference proteome</keyword>
<dbReference type="Proteomes" id="UP001595932">
    <property type="component" value="Unassembled WGS sequence"/>
</dbReference>
<evidence type="ECO:0000313" key="1">
    <source>
        <dbReference type="EMBL" id="MFC4713323.1"/>
    </source>
</evidence>
<name>A0ABV9MFB0_9BACL</name>
<gene>
    <name evidence="1" type="ORF">ACFO5U_10640</name>
</gene>
<evidence type="ECO:0000313" key="2">
    <source>
        <dbReference type="Proteomes" id="UP001595932"/>
    </source>
</evidence>